<keyword evidence="14" id="KW-1185">Reference proteome</keyword>
<evidence type="ECO:0000256" key="6">
    <source>
        <dbReference type="ARBA" id="ARBA00022779"/>
    </source>
</evidence>
<sequence>MADINNLLSPEELDALTAGLQDGSIEADTGLNSEVMAVRHDLTNEDSSLGVNIGAVDMINERFIRQFRLGLLEVLRTTPKVSMADVKIMKFGEYVRDLSAPLSVNTIRLNPLRGYSMAVIEPSIVFAALDNFFGGFGRGFDKLPPGRLFTPTETSIIKIMLDVLFGSLKEAWAPILAINCEHVNSEINPQFAQIADENDLVVVSRFVADLGRNISGNIDLVYPYNSLKPIRDLLRSRVQTGDGDDVSDKEWSAELKSAAVDAELEITVELGEIETTLSKFEAMREGDIVYFSKGEHARMYVNSVPVFDADVGANGSQMAARIIRPLAPLK</sequence>
<dbReference type="EMBL" id="CP103416">
    <property type="protein sequence ID" value="UVW35152.1"/>
    <property type="molecule type" value="Genomic_DNA"/>
</dbReference>
<comment type="similarity">
    <text evidence="1 11">Belongs to the FliM family.</text>
</comment>
<evidence type="ECO:0000256" key="3">
    <source>
        <dbReference type="ARBA" id="ARBA00022475"/>
    </source>
</evidence>
<dbReference type="Gene3D" id="3.40.1550.10">
    <property type="entry name" value="CheC-like"/>
    <property type="match status" value="1"/>
</dbReference>
<reference evidence="13" key="1">
    <citation type="submission" date="2022-08" db="EMBL/GenBank/DDBJ databases">
        <title>Catabolic pathway analysis in culturable SAR92 clade bacteria reveals their overlooked roles in DMSP degradation in coastal seas.</title>
        <authorList>
            <person name="He X."/>
            <person name="Zhang X."/>
            <person name="Zhang Y."/>
        </authorList>
    </citation>
    <scope>NUCLEOTIDE SEQUENCE</scope>
    <source>
        <strain evidence="13">H455</strain>
    </source>
</reference>
<evidence type="ECO:0000256" key="9">
    <source>
        <dbReference type="ARBA" id="ARBA00025044"/>
    </source>
</evidence>
<dbReference type="InterPro" id="IPR036429">
    <property type="entry name" value="SpoA-like_sf"/>
</dbReference>
<organism evidence="13 14">
    <name type="scientific">SAR92 clade bacterium H455</name>
    <dbReference type="NCBI Taxonomy" id="2974818"/>
    <lineage>
        <taxon>Bacteria</taxon>
        <taxon>Pseudomonadati</taxon>
        <taxon>Pseudomonadota</taxon>
        <taxon>Gammaproteobacteria</taxon>
        <taxon>Cellvibrionales</taxon>
        <taxon>Porticoccaceae</taxon>
        <taxon>SAR92 clade</taxon>
    </lineage>
</organism>
<gene>
    <name evidence="13" type="primary">fliM</name>
    <name evidence="13" type="ORF">NYF23_00760</name>
</gene>
<proteinExistence type="inferred from homology"/>
<dbReference type="PRINTS" id="PR00955">
    <property type="entry name" value="FLGMOTORFLIM"/>
</dbReference>
<evidence type="ECO:0000256" key="11">
    <source>
        <dbReference type="PIRNR" id="PIRNR002888"/>
    </source>
</evidence>
<keyword evidence="6 11" id="KW-0283">Flagellar rotation</keyword>
<evidence type="ECO:0000256" key="5">
    <source>
        <dbReference type="ARBA" id="ARBA00022519"/>
    </source>
</evidence>
<keyword evidence="13" id="KW-0969">Cilium</keyword>
<dbReference type="PANTHER" id="PTHR30034">
    <property type="entry name" value="FLAGELLAR MOTOR SWITCH PROTEIN FLIM"/>
    <property type="match status" value="1"/>
</dbReference>
<dbReference type="Proteomes" id="UP001059934">
    <property type="component" value="Chromosome"/>
</dbReference>
<dbReference type="PIRSF" id="PIRSF002888">
    <property type="entry name" value="FliM"/>
    <property type="match status" value="1"/>
</dbReference>
<dbReference type="SUPFAM" id="SSF101801">
    <property type="entry name" value="Surface presentation of antigens (SPOA)"/>
    <property type="match status" value="1"/>
</dbReference>
<name>A0ABY5TMR6_9GAMM</name>
<keyword evidence="3 11" id="KW-1003">Cell membrane</keyword>
<protein>
    <recommendedName>
        <fullName evidence="2 10">Flagellar motor switch protein FliM</fullName>
    </recommendedName>
</protein>
<dbReference type="InterPro" id="IPR001689">
    <property type="entry name" value="Flag_FliM"/>
</dbReference>
<comment type="function">
    <text evidence="9 11">FliM is one of three proteins (FliG, FliN, FliM) that forms the rotor-mounted switch complex (C ring), located at the base of the basal body. This complex interacts with the CheY and CheZ chemotaxis proteins, in addition to contacting components of the motor that determine the direction of flagellar rotation.</text>
</comment>
<evidence type="ECO:0000256" key="4">
    <source>
        <dbReference type="ARBA" id="ARBA00022500"/>
    </source>
</evidence>
<accession>A0ABY5TMR6</accession>
<dbReference type="CDD" id="cd17908">
    <property type="entry name" value="FliM"/>
    <property type="match status" value="1"/>
</dbReference>
<evidence type="ECO:0000313" key="14">
    <source>
        <dbReference type="Proteomes" id="UP001059934"/>
    </source>
</evidence>
<dbReference type="InterPro" id="IPR001543">
    <property type="entry name" value="FliN-like_C"/>
</dbReference>
<evidence type="ECO:0000256" key="7">
    <source>
        <dbReference type="ARBA" id="ARBA00023136"/>
    </source>
</evidence>
<dbReference type="InterPro" id="IPR028976">
    <property type="entry name" value="CheC-like_sf"/>
</dbReference>
<evidence type="ECO:0000256" key="1">
    <source>
        <dbReference type="ARBA" id="ARBA00011049"/>
    </source>
</evidence>
<keyword evidence="13" id="KW-0966">Cell projection</keyword>
<dbReference type="PANTHER" id="PTHR30034:SF3">
    <property type="entry name" value="FLAGELLAR MOTOR SWITCH PROTEIN FLIM"/>
    <property type="match status" value="1"/>
</dbReference>
<keyword evidence="4 11" id="KW-0145">Chemotaxis</keyword>
<evidence type="ECO:0000256" key="2">
    <source>
        <dbReference type="ARBA" id="ARBA00021898"/>
    </source>
</evidence>
<keyword evidence="7 11" id="KW-0472">Membrane</keyword>
<dbReference type="SUPFAM" id="SSF103039">
    <property type="entry name" value="CheC-like"/>
    <property type="match status" value="1"/>
</dbReference>
<keyword evidence="8 11" id="KW-0975">Bacterial flagellum</keyword>
<dbReference type="Gene3D" id="2.30.330.10">
    <property type="entry name" value="SpoA-like"/>
    <property type="match status" value="1"/>
</dbReference>
<evidence type="ECO:0000256" key="10">
    <source>
        <dbReference type="NCBIfam" id="TIGR01397"/>
    </source>
</evidence>
<evidence type="ECO:0000313" key="13">
    <source>
        <dbReference type="EMBL" id="UVW35152.1"/>
    </source>
</evidence>
<dbReference type="NCBIfam" id="TIGR01397">
    <property type="entry name" value="fliM_switch"/>
    <property type="match status" value="1"/>
</dbReference>
<evidence type="ECO:0000259" key="12">
    <source>
        <dbReference type="Pfam" id="PF01052"/>
    </source>
</evidence>
<dbReference type="Pfam" id="PF02154">
    <property type="entry name" value="FliM"/>
    <property type="match status" value="1"/>
</dbReference>
<keyword evidence="5 11" id="KW-0997">Cell inner membrane</keyword>
<comment type="subcellular location">
    <subcellularLocation>
        <location evidence="11">Cell inner membrane</location>
        <topology evidence="11">Peripheral membrane protein</topology>
    </subcellularLocation>
    <subcellularLocation>
        <location evidence="11">Bacterial flagellum basal body</location>
    </subcellularLocation>
</comment>
<dbReference type="Pfam" id="PF01052">
    <property type="entry name" value="FliMN_C"/>
    <property type="match status" value="1"/>
</dbReference>
<evidence type="ECO:0000256" key="8">
    <source>
        <dbReference type="ARBA" id="ARBA00023143"/>
    </source>
</evidence>
<feature type="domain" description="Flagellar motor switch protein FliN-like C-terminal" evidence="12">
    <location>
        <begin position="261"/>
        <end position="325"/>
    </location>
</feature>
<keyword evidence="13" id="KW-0282">Flagellum</keyword>